<dbReference type="AlphaFoldDB" id="A0A1W1I1S8"/>
<dbReference type="Proteomes" id="UP000192042">
    <property type="component" value="Chromosome I"/>
</dbReference>
<gene>
    <name evidence="12" type="primary">sat</name>
    <name evidence="8 12" type="synonym">cysC</name>
    <name evidence="12" type="ORF">NSJP_0647</name>
</gene>
<protein>
    <recommendedName>
        <fullName evidence="8">Adenylyl-sulfate kinase</fullName>
        <ecNumber evidence="8">2.7.1.25</ecNumber>
    </recommendedName>
    <alternativeName>
        <fullName evidence="8">APS kinase</fullName>
    </alternativeName>
    <alternativeName>
        <fullName evidence="8">ATP adenosine-5'-phosphosulfate 3'-phosphotransferase</fullName>
    </alternativeName>
    <alternativeName>
        <fullName evidence="8">Adenosine-5'-phosphosulfate kinase</fullName>
    </alternativeName>
</protein>
<dbReference type="CDD" id="cd02027">
    <property type="entry name" value="APSK"/>
    <property type="match status" value="1"/>
</dbReference>
<feature type="active site" description="Phosphoserine intermediate" evidence="8">
    <location>
        <position position="486"/>
    </location>
</feature>
<dbReference type="STRING" id="1325564.NSJP_0647"/>
<reference evidence="12 13" key="1">
    <citation type="submission" date="2017-03" db="EMBL/GenBank/DDBJ databases">
        <authorList>
            <person name="Afonso C.L."/>
            <person name="Miller P.J."/>
            <person name="Scott M.A."/>
            <person name="Spackman E."/>
            <person name="Goraichik I."/>
            <person name="Dimitrov K.M."/>
            <person name="Suarez D.L."/>
            <person name="Swayne D.E."/>
        </authorList>
    </citation>
    <scope>NUCLEOTIDE SEQUENCE [LARGE SCALE GENOMIC DNA]</scope>
    <source>
        <strain evidence="12">Genome sequencing of Nitrospira japonica strain NJ11</strain>
    </source>
</reference>
<dbReference type="GO" id="GO:0004781">
    <property type="term" value="F:sulfate adenylyltransferase (ATP) activity"/>
    <property type="evidence" value="ECO:0007669"/>
    <property type="project" value="UniProtKB-EC"/>
</dbReference>
<comment type="similarity">
    <text evidence="8">Belongs to the APS kinase family.</text>
</comment>
<keyword evidence="3 8" id="KW-0808">Transferase</keyword>
<evidence type="ECO:0000259" key="10">
    <source>
        <dbReference type="Pfam" id="PF01747"/>
    </source>
</evidence>
<dbReference type="Pfam" id="PF01583">
    <property type="entry name" value="APS_kinase"/>
    <property type="match status" value="1"/>
</dbReference>
<organism evidence="12 13">
    <name type="scientific">Nitrospira japonica</name>
    <dbReference type="NCBI Taxonomy" id="1325564"/>
    <lineage>
        <taxon>Bacteria</taxon>
        <taxon>Pseudomonadati</taxon>
        <taxon>Nitrospirota</taxon>
        <taxon>Nitrospiria</taxon>
        <taxon>Nitrospirales</taxon>
        <taxon>Nitrospiraceae</taxon>
        <taxon>Nitrospira</taxon>
    </lineage>
</organism>
<dbReference type="NCBIfam" id="TIGR00455">
    <property type="entry name" value="apsK"/>
    <property type="match status" value="1"/>
</dbReference>
<dbReference type="HAMAP" id="MF_00065">
    <property type="entry name" value="Adenylyl_sulf_kinase"/>
    <property type="match status" value="1"/>
</dbReference>
<comment type="pathway">
    <text evidence="2 8">Sulfur metabolism; hydrogen sulfide biosynthesis; sulfite from sulfate: step 2/3.</text>
</comment>
<dbReference type="OrthoDB" id="9804504at2"/>
<keyword evidence="13" id="KW-1185">Reference proteome</keyword>
<dbReference type="GO" id="GO:0005524">
    <property type="term" value="F:ATP binding"/>
    <property type="evidence" value="ECO:0007669"/>
    <property type="project" value="UniProtKB-UniRule"/>
</dbReference>
<comment type="function">
    <text evidence="8">Catalyzes the synthesis of activated sulfate.</text>
</comment>
<dbReference type="KEGG" id="nja:NSJP_0647"/>
<feature type="domain" description="ATP-sulfurylase PUA-like" evidence="11">
    <location>
        <begin position="17"/>
        <end position="170"/>
    </location>
</feature>
<dbReference type="UniPathway" id="UPA00140">
    <property type="reaction ID" value="UER00205"/>
</dbReference>
<sequence length="592" mass="66993">MQAFDAETAVKCASLVTPYGGKLVDLLVPDEERDELTLRARHLPYVQLSPRALCDLELLAVGAFSPLNRFMNSQDYHGVVEEMRLAGGAVFPIPITLSVKATAAIALDKEIGLRNQKNELLATMMIEEVYEWDRTAVGERVFGTRDVRHPMIAEMSGWGGLNISGRIRVLRLPTQYGFRDIRLTPEQTRKKLHSLGYANVVAFQARHPLHRADEEFTKRAVQEKDGVLLLHPIVGMAKPGDVDQYTCVRTYQTMAERYYSHKRIVLGLLDLATRFGGPREALWHAIIRRNYGANHFIVHRDHASPGSHSTGRPFYAPYEAQELMERFSDEIGVTMLPFQELVYLPDEWRYEEQSRAPKTRRAVTISESQVREDYLNNGKALPTWFTRPEVAAILSETYPPKHRWGFCIWFTGLSGAGKSTTADILTQQLLEHGRQVTVLDGDVVRTHLSKGLGFSKEDRDTNVRRLGFVAAEVVRHGGAVVCAAVSPYRATRDEVRNMVGPEHLVEVFVSTPLEVCEQRDTKGMYAKARRGELKGFTGIDDLYEEPLAPDITLETTHCDPEDNVREIMRYLMTKGFLLDHSKRWNTLSCQSP</sequence>
<dbReference type="NCBIfam" id="NF003013">
    <property type="entry name" value="PRK03846.1"/>
    <property type="match status" value="1"/>
</dbReference>
<dbReference type="SUPFAM" id="SSF88697">
    <property type="entry name" value="PUA domain-like"/>
    <property type="match status" value="1"/>
</dbReference>
<dbReference type="SUPFAM" id="SSF52540">
    <property type="entry name" value="P-loop containing nucleoside triphosphate hydrolases"/>
    <property type="match status" value="1"/>
</dbReference>
<dbReference type="InterPro" id="IPR027417">
    <property type="entry name" value="P-loop_NTPase"/>
</dbReference>
<dbReference type="GO" id="GO:0070814">
    <property type="term" value="P:hydrogen sulfide biosynthetic process"/>
    <property type="evidence" value="ECO:0007669"/>
    <property type="project" value="UniProtKB-UniRule"/>
</dbReference>
<dbReference type="FunFam" id="3.40.50.300:FF:000802">
    <property type="entry name" value="Sulfate adenylyltransferase"/>
    <property type="match status" value="1"/>
</dbReference>
<keyword evidence="6 8" id="KW-0067">ATP-binding</keyword>
<evidence type="ECO:0000256" key="1">
    <source>
        <dbReference type="ARBA" id="ARBA00001823"/>
    </source>
</evidence>
<dbReference type="InterPro" id="IPR015947">
    <property type="entry name" value="PUA-like_sf"/>
</dbReference>
<dbReference type="SUPFAM" id="SSF52374">
    <property type="entry name" value="Nucleotidylyl transferase"/>
    <property type="match status" value="1"/>
</dbReference>
<dbReference type="InterPro" id="IPR059117">
    <property type="entry name" value="APS_kinase_dom"/>
</dbReference>
<dbReference type="InterPro" id="IPR050512">
    <property type="entry name" value="Sulf_AdTrans/APS_kinase"/>
</dbReference>
<proteinExistence type="inferred from homology"/>
<dbReference type="PANTHER" id="PTHR42700">
    <property type="entry name" value="SULFATE ADENYLYLTRANSFERASE"/>
    <property type="match status" value="1"/>
</dbReference>
<feature type="domain" description="Sulphate adenylyltransferase catalytic" evidence="10">
    <location>
        <begin position="180"/>
        <end position="396"/>
    </location>
</feature>
<dbReference type="GO" id="GO:0005737">
    <property type="term" value="C:cytoplasm"/>
    <property type="evidence" value="ECO:0007669"/>
    <property type="project" value="TreeGrafter"/>
</dbReference>
<dbReference type="Pfam" id="PF01747">
    <property type="entry name" value="ATP-sulfurylase"/>
    <property type="match status" value="1"/>
</dbReference>
<dbReference type="NCBIfam" id="TIGR00339">
    <property type="entry name" value="sopT"/>
    <property type="match status" value="1"/>
</dbReference>
<dbReference type="EC" id="2.7.1.25" evidence="8"/>
<dbReference type="Gene3D" id="3.40.50.300">
    <property type="entry name" value="P-loop containing nucleotide triphosphate hydrolases"/>
    <property type="match status" value="1"/>
</dbReference>
<evidence type="ECO:0000256" key="8">
    <source>
        <dbReference type="HAMAP-Rule" id="MF_00065"/>
    </source>
</evidence>
<dbReference type="NCBIfam" id="NF004040">
    <property type="entry name" value="PRK05537.1"/>
    <property type="match status" value="1"/>
</dbReference>
<keyword evidence="5 8" id="KW-0547">Nucleotide-binding</keyword>
<dbReference type="InterPro" id="IPR024951">
    <property type="entry name" value="Sulfurylase_cat_dom"/>
</dbReference>
<accession>A0A1W1I1S8</accession>
<evidence type="ECO:0000313" key="13">
    <source>
        <dbReference type="Proteomes" id="UP000192042"/>
    </source>
</evidence>
<evidence type="ECO:0000256" key="4">
    <source>
        <dbReference type="ARBA" id="ARBA00022695"/>
    </source>
</evidence>
<feature type="binding site" evidence="8">
    <location>
        <begin position="412"/>
        <end position="419"/>
    </location>
    <ligand>
        <name>ATP</name>
        <dbReference type="ChEBI" id="CHEBI:30616"/>
    </ligand>
</feature>
<dbReference type="EMBL" id="LT828648">
    <property type="protein sequence ID" value="SLM46819.1"/>
    <property type="molecule type" value="Genomic_DNA"/>
</dbReference>
<name>A0A1W1I1S8_9BACT</name>
<dbReference type="GO" id="GO:0019379">
    <property type="term" value="P:sulfate assimilation, phosphoadenylyl sulfate reduction by phosphoadenylyl-sulfate reductase (thioredoxin)"/>
    <property type="evidence" value="ECO:0007669"/>
    <property type="project" value="TreeGrafter"/>
</dbReference>
<feature type="domain" description="APS kinase" evidence="9">
    <location>
        <begin position="405"/>
        <end position="553"/>
    </location>
</feature>
<evidence type="ECO:0000256" key="5">
    <source>
        <dbReference type="ARBA" id="ARBA00022741"/>
    </source>
</evidence>
<dbReference type="InterPro" id="IPR014729">
    <property type="entry name" value="Rossmann-like_a/b/a_fold"/>
</dbReference>
<dbReference type="GO" id="GO:0004020">
    <property type="term" value="F:adenylylsulfate kinase activity"/>
    <property type="evidence" value="ECO:0007669"/>
    <property type="project" value="UniProtKB-UniRule"/>
</dbReference>
<dbReference type="Gene3D" id="3.10.400.10">
    <property type="entry name" value="Sulfate adenylyltransferase"/>
    <property type="match status" value="1"/>
</dbReference>
<dbReference type="InterPro" id="IPR002891">
    <property type="entry name" value="APS"/>
</dbReference>
<keyword evidence="8 12" id="KW-0418">Kinase</keyword>
<evidence type="ECO:0000256" key="2">
    <source>
        <dbReference type="ARBA" id="ARBA00004806"/>
    </source>
</evidence>
<dbReference type="Pfam" id="PF14306">
    <property type="entry name" value="PUA_2"/>
    <property type="match status" value="1"/>
</dbReference>
<evidence type="ECO:0000313" key="12">
    <source>
        <dbReference type="EMBL" id="SLM46819.1"/>
    </source>
</evidence>
<evidence type="ECO:0000259" key="9">
    <source>
        <dbReference type="Pfam" id="PF01583"/>
    </source>
</evidence>
<dbReference type="InterPro" id="IPR002650">
    <property type="entry name" value="Sulphate_adenylyltransferase"/>
</dbReference>
<evidence type="ECO:0000256" key="6">
    <source>
        <dbReference type="ARBA" id="ARBA00022840"/>
    </source>
</evidence>
<comment type="catalytic activity">
    <reaction evidence="1 8">
        <text>adenosine 5'-phosphosulfate + ATP = 3'-phosphoadenylyl sulfate + ADP + H(+)</text>
        <dbReference type="Rhea" id="RHEA:24152"/>
        <dbReference type="ChEBI" id="CHEBI:15378"/>
        <dbReference type="ChEBI" id="CHEBI:30616"/>
        <dbReference type="ChEBI" id="CHEBI:58243"/>
        <dbReference type="ChEBI" id="CHEBI:58339"/>
        <dbReference type="ChEBI" id="CHEBI:456216"/>
        <dbReference type="EC" id="2.7.1.25"/>
    </reaction>
</comment>
<evidence type="ECO:0000256" key="7">
    <source>
        <dbReference type="ARBA" id="ARBA00049370"/>
    </source>
</evidence>
<evidence type="ECO:0000256" key="3">
    <source>
        <dbReference type="ARBA" id="ARBA00022679"/>
    </source>
</evidence>
<keyword evidence="4 12" id="KW-0548">Nucleotidyltransferase</keyword>
<dbReference type="InterPro" id="IPR025980">
    <property type="entry name" value="ATP-Sase_PUA-like_dom"/>
</dbReference>
<keyword evidence="8" id="KW-0597">Phosphoprotein</keyword>
<comment type="catalytic activity">
    <reaction evidence="7">
        <text>sulfate + ATP + H(+) = adenosine 5'-phosphosulfate + diphosphate</text>
        <dbReference type="Rhea" id="RHEA:18133"/>
        <dbReference type="ChEBI" id="CHEBI:15378"/>
        <dbReference type="ChEBI" id="CHEBI:16189"/>
        <dbReference type="ChEBI" id="CHEBI:30616"/>
        <dbReference type="ChEBI" id="CHEBI:33019"/>
        <dbReference type="ChEBI" id="CHEBI:58243"/>
        <dbReference type="EC" id="2.7.7.4"/>
    </reaction>
</comment>
<evidence type="ECO:0000259" key="11">
    <source>
        <dbReference type="Pfam" id="PF14306"/>
    </source>
</evidence>
<dbReference type="Gene3D" id="3.40.50.620">
    <property type="entry name" value="HUPs"/>
    <property type="match status" value="1"/>
</dbReference>
<dbReference type="GO" id="GO:0010134">
    <property type="term" value="P:sulfate assimilation via adenylyl sulfate reduction"/>
    <property type="evidence" value="ECO:0007669"/>
    <property type="project" value="TreeGrafter"/>
</dbReference>
<dbReference type="PANTHER" id="PTHR42700:SF3">
    <property type="entry name" value="BIFUNCTIONAL SAT_APS KINASE-RELATED"/>
    <property type="match status" value="1"/>
</dbReference>